<evidence type="ECO:0000256" key="1">
    <source>
        <dbReference type="SAM" id="MobiDB-lite"/>
    </source>
</evidence>
<dbReference type="GO" id="GO:0006355">
    <property type="term" value="P:regulation of DNA-templated transcription"/>
    <property type="evidence" value="ECO:0007669"/>
    <property type="project" value="InterPro"/>
</dbReference>
<gene>
    <name evidence="2" type="ORF">IV203_034210</name>
</gene>
<protein>
    <recommendedName>
        <fullName evidence="4">SWIM-type domain-containing protein</fullName>
    </recommendedName>
</protein>
<dbReference type="PANTHER" id="PTHR31669:SF251">
    <property type="entry name" value="PROTEIN FAR1-RELATED SEQUENCE"/>
    <property type="match status" value="1"/>
</dbReference>
<accession>A0A9K3M7F6</accession>
<proteinExistence type="predicted"/>
<dbReference type="Proteomes" id="UP000693970">
    <property type="component" value="Unassembled WGS sequence"/>
</dbReference>
<dbReference type="PANTHER" id="PTHR31669">
    <property type="entry name" value="PROTEIN FAR1-RELATED SEQUENCE 10-RELATED"/>
    <property type="match status" value="1"/>
</dbReference>
<dbReference type="OrthoDB" id="56671at2759"/>
<comment type="caution">
    <text evidence="2">The sequence shown here is derived from an EMBL/GenBank/DDBJ whole genome shotgun (WGS) entry which is preliminary data.</text>
</comment>
<dbReference type="EMBL" id="JAGRRH010000002">
    <property type="protein sequence ID" value="KAG7373486.1"/>
    <property type="molecule type" value="Genomic_DNA"/>
</dbReference>
<keyword evidence="3" id="KW-1185">Reference proteome</keyword>
<sequence>MRLTPVVEERKRNRTSTRVGCTFSICYSVIDYKSKESKTNKRVKITKASNYQHSNGCLPSREQLAMETRKTGSFPVAIHETRIKTILAAVSTNVKVSTPLLRGLMQPMFPPGTALDSQFIFNFRDQEDELLSCIDVAHQETPEYVTAALECYQELLQEAMKDKNDLQQITTFLDSCAAKDPTFTYSIGTSDDGEVTGILWQTGVMRKDFQLFGDALFIDCLGRSLNDKGWPINTIAMLDGQKKVCLPCEAITIKESIDAYAWLIRSAVEMTPGREVSDIKIIFGDGILDGDTLLKKLGITQTCIIVLDQYHLLDPKIGAWPKNFGLRCWNLVQDDLTKMVKETSEGAYNQALNRLRDTVKHSADLSTYVEKHIHGKRRQFAMHLVSTYPGNSERHGNAPAEANHSSILRRIGSEVVHPANLVGKLFQRHCEISHERNMKLAQYNAQALGSALKVRDLSDQEARKSLSSWGLELYERSKKYSHNMTYNENSNGSITFLRRDGTEYLTLSSTATSCCCKNWIAYAGIQCAHLYVARNKKFDIGLWKPHFRIRKKLDVASPPSGQHQSTSCGYVPSVDGDGPEWFPPGEDDEQNGSQSENDMHEVNGNNQDMHKVNGNNQEKLNYGLNDMQRVAQQVVYDIFKCRHQKTRHMFAGTLLQLHEHVLGNETTA</sequence>
<organism evidence="2 3">
    <name type="scientific">Nitzschia inconspicua</name>
    <dbReference type="NCBI Taxonomy" id="303405"/>
    <lineage>
        <taxon>Eukaryota</taxon>
        <taxon>Sar</taxon>
        <taxon>Stramenopiles</taxon>
        <taxon>Ochrophyta</taxon>
        <taxon>Bacillariophyta</taxon>
        <taxon>Bacillariophyceae</taxon>
        <taxon>Bacillariophycidae</taxon>
        <taxon>Bacillariales</taxon>
        <taxon>Bacillariaceae</taxon>
        <taxon>Nitzschia</taxon>
    </lineage>
</organism>
<evidence type="ECO:0000313" key="2">
    <source>
        <dbReference type="EMBL" id="KAG7373486.1"/>
    </source>
</evidence>
<feature type="region of interest" description="Disordered" evidence="1">
    <location>
        <begin position="578"/>
        <end position="617"/>
    </location>
</feature>
<dbReference type="AlphaFoldDB" id="A0A9K3M7F6"/>
<name>A0A9K3M7F6_9STRA</name>
<reference evidence="2" key="2">
    <citation type="submission" date="2021-04" db="EMBL/GenBank/DDBJ databases">
        <authorList>
            <person name="Podell S."/>
        </authorList>
    </citation>
    <scope>NUCLEOTIDE SEQUENCE</scope>
    <source>
        <strain evidence="2">Hildebrandi</strain>
    </source>
</reference>
<feature type="compositionally biased region" description="Polar residues" evidence="1">
    <location>
        <begin position="603"/>
        <end position="617"/>
    </location>
</feature>
<evidence type="ECO:0008006" key="4">
    <source>
        <dbReference type="Google" id="ProtNLM"/>
    </source>
</evidence>
<reference evidence="2" key="1">
    <citation type="journal article" date="2021" name="Sci. Rep.">
        <title>Diploid genomic architecture of Nitzschia inconspicua, an elite biomass production diatom.</title>
        <authorList>
            <person name="Oliver A."/>
            <person name="Podell S."/>
            <person name="Pinowska A."/>
            <person name="Traller J.C."/>
            <person name="Smith S.R."/>
            <person name="McClure R."/>
            <person name="Beliaev A."/>
            <person name="Bohutskyi P."/>
            <person name="Hill E.A."/>
            <person name="Rabines A."/>
            <person name="Zheng H."/>
            <person name="Allen L.Z."/>
            <person name="Kuo A."/>
            <person name="Grigoriev I.V."/>
            <person name="Allen A.E."/>
            <person name="Hazlebeck D."/>
            <person name="Allen E.E."/>
        </authorList>
    </citation>
    <scope>NUCLEOTIDE SEQUENCE</scope>
    <source>
        <strain evidence="2">Hildebrandi</strain>
    </source>
</reference>
<dbReference type="InterPro" id="IPR031052">
    <property type="entry name" value="FHY3/FAR1"/>
</dbReference>
<evidence type="ECO:0000313" key="3">
    <source>
        <dbReference type="Proteomes" id="UP000693970"/>
    </source>
</evidence>